<name>A0A5B9Y668_9MOLU</name>
<dbReference type="GO" id="GO:0030145">
    <property type="term" value="F:manganese ion binding"/>
    <property type="evidence" value="ECO:0007669"/>
    <property type="project" value="InterPro"/>
</dbReference>
<keyword evidence="11" id="KW-1185">Reference proteome</keyword>
<dbReference type="CDD" id="cd00433">
    <property type="entry name" value="Peptidase_M17"/>
    <property type="match status" value="1"/>
</dbReference>
<dbReference type="RefSeq" id="WP_166508704.1">
    <property type="nucleotide sequence ID" value="NZ_CP043026.1"/>
</dbReference>
<dbReference type="GO" id="GO:0070006">
    <property type="term" value="F:metalloaminopeptidase activity"/>
    <property type="evidence" value="ECO:0007669"/>
    <property type="project" value="InterPro"/>
</dbReference>
<dbReference type="GO" id="GO:0005737">
    <property type="term" value="C:cytoplasm"/>
    <property type="evidence" value="ECO:0007669"/>
    <property type="project" value="InterPro"/>
</dbReference>
<evidence type="ECO:0000256" key="2">
    <source>
        <dbReference type="ARBA" id="ARBA00022438"/>
    </source>
</evidence>
<evidence type="ECO:0000256" key="1">
    <source>
        <dbReference type="ARBA" id="ARBA00009528"/>
    </source>
</evidence>
<evidence type="ECO:0000256" key="6">
    <source>
        <dbReference type="ARBA" id="ARBA00049972"/>
    </source>
</evidence>
<accession>A0A5B9Y668</accession>
<comment type="similarity">
    <text evidence="1">Belongs to the peptidase M17 family.</text>
</comment>
<evidence type="ECO:0000313" key="10">
    <source>
        <dbReference type="EMBL" id="QEH62345.1"/>
    </source>
</evidence>
<dbReference type="PROSITE" id="PS00631">
    <property type="entry name" value="CYTOSOL_AP"/>
    <property type="match status" value="1"/>
</dbReference>
<evidence type="ECO:0000256" key="3">
    <source>
        <dbReference type="ARBA" id="ARBA00022670"/>
    </source>
</evidence>
<dbReference type="GO" id="GO:0006508">
    <property type="term" value="P:proteolysis"/>
    <property type="evidence" value="ECO:0007669"/>
    <property type="project" value="UniProtKB-KW"/>
</dbReference>
<organism evidence="10 11">
    <name type="scientific">Spiroplasma chinense</name>
    <dbReference type="NCBI Taxonomy" id="216932"/>
    <lineage>
        <taxon>Bacteria</taxon>
        <taxon>Bacillati</taxon>
        <taxon>Mycoplasmatota</taxon>
        <taxon>Mollicutes</taxon>
        <taxon>Entomoplasmatales</taxon>
        <taxon>Spiroplasmataceae</taxon>
        <taxon>Spiroplasma</taxon>
    </lineage>
</organism>
<dbReference type="EMBL" id="CP043026">
    <property type="protein sequence ID" value="QEH62345.1"/>
    <property type="molecule type" value="Genomic_DNA"/>
</dbReference>
<keyword evidence="4" id="KW-0378">Hydrolase</keyword>
<evidence type="ECO:0000313" key="11">
    <source>
        <dbReference type="Proteomes" id="UP000323144"/>
    </source>
</evidence>
<keyword evidence="3" id="KW-0645">Protease</keyword>
<comment type="function">
    <text evidence="6">Presumably involved in the processing and regular turnover of intracellular proteins. Catalyzes the removal of unsubstituted N-terminal amino acids from various peptides.</text>
</comment>
<dbReference type="Proteomes" id="UP000323144">
    <property type="component" value="Chromosome"/>
</dbReference>
<dbReference type="Pfam" id="PF00883">
    <property type="entry name" value="Peptidase_M17"/>
    <property type="match status" value="1"/>
</dbReference>
<dbReference type="PANTHER" id="PTHR11963">
    <property type="entry name" value="LEUCINE AMINOPEPTIDASE-RELATED"/>
    <property type="match status" value="1"/>
</dbReference>
<dbReference type="InterPro" id="IPR011356">
    <property type="entry name" value="Leucine_aapep/pepB"/>
</dbReference>
<evidence type="ECO:0000256" key="4">
    <source>
        <dbReference type="ARBA" id="ARBA00022801"/>
    </source>
</evidence>
<reference evidence="10 11" key="1">
    <citation type="submission" date="2019-08" db="EMBL/GenBank/DDBJ databases">
        <title>Complete genome sequence of Spiroplasma chinense CCH (DSM 19755).</title>
        <authorList>
            <person name="Shen H.-Y."/>
            <person name="Lin Y.-C."/>
            <person name="Chou L."/>
            <person name="Kuo C.-H."/>
        </authorList>
    </citation>
    <scope>NUCLEOTIDE SEQUENCE [LARGE SCALE GENOMIC DNA]</scope>
    <source>
        <strain evidence="10 11">CCH</strain>
    </source>
</reference>
<keyword evidence="2 10" id="KW-0031">Aminopeptidase</keyword>
<dbReference type="KEGG" id="schi:SCHIN_v1c11520"/>
<evidence type="ECO:0000256" key="8">
    <source>
        <dbReference type="ARBA" id="ARBA00050061"/>
    </source>
</evidence>
<dbReference type="AlphaFoldDB" id="A0A5B9Y668"/>
<dbReference type="SUPFAM" id="SSF53187">
    <property type="entry name" value="Zn-dependent exopeptidases"/>
    <property type="match status" value="1"/>
</dbReference>
<feature type="domain" description="Cytosol aminopeptidase" evidence="9">
    <location>
        <begin position="300"/>
        <end position="307"/>
    </location>
</feature>
<dbReference type="InterPro" id="IPR000819">
    <property type="entry name" value="Peptidase_M17_C"/>
</dbReference>
<evidence type="ECO:0000259" key="9">
    <source>
        <dbReference type="PROSITE" id="PS00631"/>
    </source>
</evidence>
<dbReference type="PRINTS" id="PR00481">
    <property type="entry name" value="LAMNOPPTDASE"/>
</dbReference>
<sequence>MITSNKNTYELTLKACTKDSNVNSVVLKEAGVSTLVAEEKTIYLCVDAKADLEALKKLVEGFVANNKYDLNVDLNSFVEVFENKEEVFQVLTESFMFWSHQVFEMKKEVKKQKNYDLIFDAKFETIFKDSEIKMEFVNFARDLQDLPPNVGTSVEIAKRIEEKAKTVNGVKITIYDKKQIEDMKMGLLLGVNAGSYVDPRVVVLEYVGDPSAKRTALVGKGITFDSGGYNLKPANFLENMKFDMSGAAIVSSTVMALAKKGAKCNVVSVGLLTDNRIGGKATLTESVLTSMNGQTVEITNTDAEGRLVLADGITYAVRNEKAERVITVATLTGAIAVALGRWFTGTFASDNQFYSEFESAADSAQEPVWRQPMIADHLKAMQCSQVADLVNSEPGREAGSSTAAAFLNSFAEEKSYIHLDIAATADRNRRGRAPMTRTMFELLNK</sequence>
<dbReference type="Gene3D" id="3.40.630.10">
    <property type="entry name" value="Zn peptidases"/>
    <property type="match status" value="1"/>
</dbReference>
<proteinExistence type="inferred from homology"/>
<dbReference type="PANTHER" id="PTHR11963:SF23">
    <property type="entry name" value="CYTOSOL AMINOPEPTIDASE"/>
    <property type="match status" value="1"/>
</dbReference>
<evidence type="ECO:0000256" key="7">
    <source>
        <dbReference type="ARBA" id="ARBA00050021"/>
    </source>
</evidence>
<evidence type="ECO:0000256" key="5">
    <source>
        <dbReference type="ARBA" id="ARBA00033172"/>
    </source>
</evidence>
<gene>
    <name evidence="10" type="primary">pepA</name>
    <name evidence="10" type="ORF">SCHIN_v1c11520</name>
</gene>
<protein>
    <recommendedName>
        <fullName evidence="7">Probable cytosol aminopeptidase</fullName>
    </recommendedName>
    <alternativeName>
        <fullName evidence="8">Leucine aminopeptidase</fullName>
    </alternativeName>
    <alternativeName>
        <fullName evidence="5">Leucyl aminopeptidase</fullName>
    </alternativeName>
</protein>